<protein>
    <submittedName>
        <fullName evidence="1">Uncharacterized protein</fullName>
    </submittedName>
</protein>
<evidence type="ECO:0000313" key="2">
    <source>
        <dbReference type="Proteomes" id="UP001060504"/>
    </source>
</evidence>
<evidence type="ECO:0000313" key="1">
    <source>
        <dbReference type="EMBL" id="GJF09951.1"/>
    </source>
</evidence>
<dbReference type="Proteomes" id="UP001060504">
    <property type="component" value="Unassembled WGS sequence"/>
</dbReference>
<accession>A0ABQ4V6K4</accession>
<comment type="caution">
    <text evidence="1">The sequence shown here is derived from an EMBL/GenBank/DDBJ whole genome shotgun (WGS) entry which is preliminary data.</text>
</comment>
<organism evidence="1 2">
    <name type="scientific">Mycolicibacterium cyprinidarum</name>
    <dbReference type="NCBI Taxonomy" id="2860311"/>
    <lineage>
        <taxon>Bacteria</taxon>
        <taxon>Bacillati</taxon>
        <taxon>Actinomycetota</taxon>
        <taxon>Actinomycetes</taxon>
        <taxon>Mycobacteriales</taxon>
        <taxon>Mycobacteriaceae</taxon>
        <taxon>Mycolicibacterium</taxon>
    </lineage>
</organism>
<proteinExistence type="predicted"/>
<reference evidence="1 2" key="1">
    <citation type="submission" date="2021-08" db="EMBL/GenBank/DDBJ databases">
        <title>Draft genome sequence of Mycolicibacterium sp. NGTWS1702 strain.</title>
        <authorList>
            <person name="Matsumoto M."/>
            <person name="Tang B.C.C."/>
            <person name="Machida Y."/>
            <person name="Matoyama H."/>
            <person name="Kishihara T."/>
            <person name="Sato S."/>
            <person name="Kondo I."/>
            <person name="Sano M."/>
            <person name="Kato G."/>
        </authorList>
    </citation>
    <scope>NUCLEOTIDE SEQUENCE [LARGE SCALE GENOMIC DNA]</scope>
    <source>
        <strain evidence="1 2">NGTWSNA01</strain>
    </source>
</reference>
<name>A0ABQ4V6K4_9MYCO</name>
<sequence length="190" mass="21930">MNLEDELRDAIALRNEMAVELAVSLLRLATDYGLDPYEPGDRIVGGNYSRVTTDIEALTAVILQRCGISWDTMAARADVSRQALHRRLSARGEELFDDAIYKLKAPRTYDKERLIDALRKAEGIEDEFERDQALRLLPTKTRHLIELLVTMPSPEEILGAPNLLAAQLVELRQIPRWWDWRWDWDSDEQE</sequence>
<gene>
    <name evidence="1" type="ORF">NGTWS1702_34320</name>
</gene>
<dbReference type="EMBL" id="BPRH01003593">
    <property type="protein sequence ID" value="GJF09951.1"/>
    <property type="molecule type" value="Genomic_DNA"/>
</dbReference>
<keyword evidence="2" id="KW-1185">Reference proteome</keyword>